<evidence type="ECO:0000313" key="1">
    <source>
        <dbReference type="EMBL" id="KAI3739666.1"/>
    </source>
</evidence>
<gene>
    <name evidence="1" type="ORF">L2E82_30077</name>
</gene>
<accession>A0ACB9CZI6</accession>
<keyword evidence="2" id="KW-1185">Reference proteome</keyword>
<protein>
    <submittedName>
        <fullName evidence="1">Uncharacterized protein</fullName>
    </submittedName>
</protein>
<name>A0ACB9CZI6_CICIN</name>
<proteinExistence type="predicted"/>
<reference evidence="2" key="1">
    <citation type="journal article" date="2022" name="Mol. Ecol. Resour.">
        <title>The genomes of chicory, endive, great burdock and yacon provide insights into Asteraceae palaeo-polyploidization history and plant inulin production.</title>
        <authorList>
            <person name="Fan W."/>
            <person name="Wang S."/>
            <person name="Wang H."/>
            <person name="Wang A."/>
            <person name="Jiang F."/>
            <person name="Liu H."/>
            <person name="Zhao H."/>
            <person name="Xu D."/>
            <person name="Zhang Y."/>
        </authorList>
    </citation>
    <scope>NUCLEOTIDE SEQUENCE [LARGE SCALE GENOMIC DNA]</scope>
    <source>
        <strain evidence="2">cv. Punajuju</strain>
    </source>
</reference>
<reference evidence="1 2" key="2">
    <citation type="journal article" date="2022" name="Mol. Ecol. Resour.">
        <title>The genomes of chicory, endive, great burdock and yacon provide insights into Asteraceae paleo-polyploidization history and plant inulin production.</title>
        <authorList>
            <person name="Fan W."/>
            <person name="Wang S."/>
            <person name="Wang H."/>
            <person name="Wang A."/>
            <person name="Jiang F."/>
            <person name="Liu H."/>
            <person name="Zhao H."/>
            <person name="Xu D."/>
            <person name="Zhang Y."/>
        </authorList>
    </citation>
    <scope>NUCLEOTIDE SEQUENCE [LARGE SCALE GENOMIC DNA]</scope>
    <source>
        <strain evidence="2">cv. Punajuju</strain>
        <tissue evidence="1">Leaves</tissue>
    </source>
</reference>
<dbReference type="EMBL" id="CM042013">
    <property type="protein sequence ID" value="KAI3739666.1"/>
    <property type="molecule type" value="Genomic_DNA"/>
</dbReference>
<organism evidence="1 2">
    <name type="scientific">Cichorium intybus</name>
    <name type="common">Chicory</name>
    <dbReference type="NCBI Taxonomy" id="13427"/>
    <lineage>
        <taxon>Eukaryota</taxon>
        <taxon>Viridiplantae</taxon>
        <taxon>Streptophyta</taxon>
        <taxon>Embryophyta</taxon>
        <taxon>Tracheophyta</taxon>
        <taxon>Spermatophyta</taxon>
        <taxon>Magnoliopsida</taxon>
        <taxon>eudicotyledons</taxon>
        <taxon>Gunneridae</taxon>
        <taxon>Pentapetalae</taxon>
        <taxon>asterids</taxon>
        <taxon>campanulids</taxon>
        <taxon>Asterales</taxon>
        <taxon>Asteraceae</taxon>
        <taxon>Cichorioideae</taxon>
        <taxon>Cichorieae</taxon>
        <taxon>Cichoriinae</taxon>
        <taxon>Cichorium</taxon>
    </lineage>
</organism>
<dbReference type="Proteomes" id="UP001055811">
    <property type="component" value="Linkage Group LG05"/>
</dbReference>
<comment type="caution">
    <text evidence="1">The sequence shown here is derived from an EMBL/GenBank/DDBJ whole genome shotgun (WGS) entry which is preliminary data.</text>
</comment>
<evidence type="ECO:0000313" key="2">
    <source>
        <dbReference type="Proteomes" id="UP001055811"/>
    </source>
</evidence>
<sequence length="90" mass="10238">MDTVVERIEEALDIQENVAATTEFVMKDINLSRGKPPAAAFIIYKSLLHWKCLEGERTSVFDHLLQIIHSKFKVITSITISNAPFQIHID</sequence>